<dbReference type="HOGENOM" id="CLU_3260471_0_0_1"/>
<name>G2YUM9_BOTF4</name>
<proteinExistence type="predicted"/>
<accession>G2YUM9</accession>
<feature type="compositionally biased region" description="Polar residues" evidence="1">
    <location>
        <begin position="15"/>
        <end position="28"/>
    </location>
</feature>
<feature type="region of interest" description="Disordered" evidence="1">
    <location>
        <begin position="1"/>
        <end position="42"/>
    </location>
</feature>
<dbReference type="InParanoid" id="G2YUM9"/>
<dbReference type="EMBL" id="FQ790354">
    <property type="protein sequence ID" value="CCD55327.1"/>
    <property type="molecule type" value="Genomic_DNA"/>
</dbReference>
<evidence type="ECO:0000313" key="2">
    <source>
        <dbReference type="EMBL" id="CCD55327.1"/>
    </source>
</evidence>
<dbReference type="AlphaFoldDB" id="G2YUM9"/>
<gene>
    <name evidence="2" type="ORF">BofuT4_P157230.1</name>
</gene>
<evidence type="ECO:0000313" key="3">
    <source>
        <dbReference type="Proteomes" id="UP000008177"/>
    </source>
</evidence>
<sequence length="42" mass="4609">MIQKWKAGRAFTSKVDANTPTIPQNDPNNPALEKTAGEKLRA</sequence>
<evidence type="ECO:0000256" key="1">
    <source>
        <dbReference type="SAM" id="MobiDB-lite"/>
    </source>
</evidence>
<reference evidence="3" key="1">
    <citation type="journal article" date="2011" name="PLoS Genet.">
        <title>Genomic analysis of the necrotrophic fungal pathogens Sclerotinia sclerotiorum and Botrytis cinerea.</title>
        <authorList>
            <person name="Amselem J."/>
            <person name="Cuomo C.A."/>
            <person name="van Kan J.A."/>
            <person name="Viaud M."/>
            <person name="Benito E.P."/>
            <person name="Couloux A."/>
            <person name="Coutinho P.M."/>
            <person name="de Vries R.P."/>
            <person name="Dyer P.S."/>
            <person name="Fillinger S."/>
            <person name="Fournier E."/>
            <person name="Gout L."/>
            <person name="Hahn M."/>
            <person name="Kohn L."/>
            <person name="Lapalu N."/>
            <person name="Plummer K.M."/>
            <person name="Pradier J.M."/>
            <person name="Quevillon E."/>
            <person name="Sharon A."/>
            <person name="Simon A."/>
            <person name="ten Have A."/>
            <person name="Tudzynski B."/>
            <person name="Tudzynski P."/>
            <person name="Wincker P."/>
            <person name="Andrew M."/>
            <person name="Anthouard V."/>
            <person name="Beever R.E."/>
            <person name="Beffa R."/>
            <person name="Benoit I."/>
            <person name="Bouzid O."/>
            <person name="Brault B."/>
            <person name="Chen Z."/>
            <person name="Choquer M."/>
            <person name="Collemare J."/>
            <person name="Cotton P."/>
            <person name="Danchin E.G."/>
            <person name="Da Silva C."/>
            <person name="Gautier A."/>
            <person name="Giraud C."/>
            <person name="Giraud T."/>
            <person name="Gonzalez C."/>
            <person name="Grossetete S."/>
            <person name="Guldener U."/>
            <person name="Henrissat B."/>
            <person name="Howlett B.J."/>
            <person name="Kodira C."/>
            <person name="Kretschmer M."/>
            <person name="Lappartient A."/>
            <person name="Leroch M."/>
            <person name="Levis C."/>
            <person name="Mauceli E."/>
            <person name="Neuveglise C."/>
            <person name="Oeser B."/>
            <person name="Pearson M."/>
            <person name="Poulain J."/>
            <person name="Poussereau N."/>
            <person name="Quesneville H."/>
            <person name="Rascle C."/>
            <person name="Schumacher J."/>
            <person name="Segurens B."/>
            <person name="Sexton A."/>
            <person name="Silva E."/>
            <person name="Sirven C."/>
            <person name="Soanes D.M."/>
            <person name="Talbot N.J."/>
            <person name="Templeton M."/>
            <person name="Yandava C."/>
            <person name="Yarden O."/>
            <person name="Zeng Q."/>
            <person name="Rollins J.A."/>
            <person name="Lebrun M.H."/>
            <person name="Dickman M."/>
        </authorList>
    </citation>
    <scope>NUCLEOTIDE SEQUENCE [LARGE SCALE GENOMIC DNA]</scope>
    <source>
        <strain evidence="3">T4</strain>
    </source>
</reference>
<dbReference type="Proteomes" id="UP000008177">
    <property type="component" value="Unplaced contigs"/>
</dbReference>
<protein>
    <submittedName>
        <fullName evidence="2">Uncharacterized protein</fullName>
    </submittedName>
</protein>
<organism evidence="2 3">
    <name type="scientific">Botryotinia fuckeliana (strain T4)</name>
    <name type="common">Noble rot fungus</name>
    <name type="synonym">Botrytis cinerea</name>
    <dbReference type="NCBI Taxonomy" id="999810"/>
    <lineage>
        <taxon>Eukaryota</taxon>
        <taxon>Fungi</taxon>
        <taxon>Dikarya</taxon>
        <taxon>Ascomycota</taxon>
        <taxon>Pezizomycotina</taxon>
        <taxon>Leotiomycetes</taxon>
        <taxon>Helotiales</taxon>
        <taxon>Sclerotiniaceae</taxon>
        <taxon>Botrytis</taxon>
    </lineage>
</organism>